<evidence type="ECO:0000259" key="7">
    <source>
        <dbReference type="Pfam" id="PF18052"/>
    </source>
</evidence>
<dbReference type="InterPro" id="IPR036388">
    <property type="entry name" value="WH-like_DNA-bd_sf"/>
</dbReference>
<dbReference type="EMBL" id="JBGMDY010000004">
    <property type="protein sequence ID" value="KAL2337129.1"/>
    <property type="molecule type" value="Genomic_DNA"/>
</dbReference>
<dbReference type="PANTHER" id="PTHR36766:SF40">
    <property type="entry name" value="DISEASE RESISTANCE PROTEIN RGA3"/>
    <property type="match status" value="1"/>
</dbReference>
<evidence type="ECO:0000256" key="1">
    <source>
        <dbReference type="ARBA" id="ARBA00022614"/>
    </source>
</evidence>
<accession>A0ABD1MMY4</accession>
<dbReference type="Pfam" id="PF23559">
    <property type="entry name" value="WHD_DRP"/>
    <property type="match status" value="1"/>
</dbReference>
<dbReference type="AlphaFoldDB" id="A0ABD1MMY4"/>
<dbReference type="FunFam" id="3.40.50.300:FF:001091">
    <property type="entry name" value="Probable disease resistance protein At1g61300"/>
    <property type="match status" value="1"/>
</dbReference>
<evidence type="ECO:0000313" key="10">
    <source>
        <dbReference type="EMBL" id="KAL2337129.1"/>
    </source>
</evidence>
<keyword evidence="5" id="KW-0067">ATP-binding</keyword>
<dbReference type="Gene3D" id="1.10.10.10">
    <property type="entry name" value="Winged helix-like DNA-binding domain superfamily/Winged helix DNA-binding domain"/>
    <property type="match status" value="1"/>
</dbReference>
<gene>
    <name evidence="10" type="ORF">Fmac_011575</name>
</gene>
<comment type="caution">
    <text evidence="10">The sequence shown here is derived from an EMBL/GenBank/DDBJ whole genome shotgun (WGS) entry which is preliminary data.</text>
</comment>
<feature type="domain" description="NB-ARC" evidence="6">
    <location>
        <begin position="175"/>
        <end position="349"/>
    </location>
</feature>
<dbReference type="InterPro" id="IPR042197">
    <property type="entry name" value="Apaf_helical"/>
</dbReference>
<dbReference type="Gene3D" id="3.80.10.10">
    <property type="entry name" value="Ribonuclease Inhibitor"/>
    <property type="match status" value="3"/>
</dbReference>
<dbReference type="Pfam" id="PF25019">
    <property type="entry name" value="LRR_R13L1-DRL21"/>
    <property type="match status" value="1"/>
</dbReference>
<organism evidence="10 11">
    <name type="scientific">Flemingia macrophylla</name>
    <dbReference type="NCBI Taxonomy" id="520843"/>
    <lineage>
        <taxon>Eukaryota</taxon>
        <taxon>Viridiplantae</taxon>
        <taxon>Streptophyta</taxon>
        <taxon>Embryophyta</taxon>
        <taxon>Tracheophyta</taxon>
        <taxon>Spermatophyta</taxon>
        <taxon>Magnoliopsida</taxon>
        <taxon>eudicotyledons</taxon>
        <taxon>Gunneridae</taxon>
        <taxon>Pentapetalae</taxon>
        <taxon>rosids</taxon>
        <taxon>fabids</taxon>
        <taxon>Fabales</taxon>
        <taxon>Fabaceae</taxon>
        <taxon>Papilionoideae</taxon>
        <taxon>50 kb inversion clade</taxon>
        <taxon>NPAAA clade</taxon>
        <taxon>indigoferoid/millettioid clade</taxon>
        <taxon>Phaseoleae</taxon>
        <taxon>Flemingia</taxon>
    </lineage>
</organism>
<evidence type="ECO:0000259" key="9">
    <source>
        <dbReference type="Pfam" id="PF25019"/>
    </source>
</evidence>
<dbReference type="PANTHER" id="PTHR36766">
    <property type="entry name" value="PLANT BROAD-SPECTRUM MILDEW RESISTANCE PROTEIN RPW8"/>
    <property type="match status" value="1"/>
</dbReference>
<evidence type="ECO:0000313" key="11">
    <source>
        <dbReference type="Proteomes" id="UP001603857"/>
    </source>
</evidence>
<feature type="domain" description="Disease resistance protein winged helix" evidence="8">
    <location>
        <begin position="432"/>
        <end position="500"/>
    </location>
</feature>
<dbReference type="InterPro" id="IPR056789">
    <property type="entry name" value="LRR_R13L1-DRL21"/>
</dbReference>
<keyword evidence="4" id="KW-0611">Plant defense</keyword>
<keyword evidence="1" id="KW-0433">Leucine-rich repeat</keyword>
<dbReference type="Proteomes" id="UP001603857">
    <property type="component" value="Unassembled WGS sequence"/>
</dbReference>
<dbReference type="InterPro" id="IPR058922">
    <property type="entry name" value="WHD_DRP"/>
</dbReference>
<dbReference type="Gene3D" id="3.40.50.300">
    <property type="entry name" value="P-loop containing nucleotide triphosphate hydrolases"/>
    <property type="match status" value="1"/>
</dbReference>
<protein>
    <submittedName>
        <fullName evidence="10">Uncharacterized protein</fullName>
    </submittedName>
</protein>
<name>A0ABD1MMY4_9FABA</name>
<evidence type="ECO:0000259" key="8">
    <source>
        <dbReference type="Pfam" id="PF23559"/>
    </source>
</evidence>
<reference evidence="10 11" key="1">
    <citation type="submission" date="2024-08" db="EMBL/GenBank/DDBJ databases">
        <title>Insights into the chromosomal genome structure of Flemingia macrophylla.</title>
        <authorList>
            <person name="Ding Y."/>
            <person name="Zhao Y."/>
            <person name="Bi W."/>
            <person name="Wu M."/>
            <person name="Zhao G."/>
            <person name="Gong Y."/>
            <person name="Li W."/>
            <person name="Zhang P."/>
        </authorList>
    </citation>
    <scope>NUCLEOTIDE SEQUENCE [LARGE SCALE GENOMIC DNA]</scope>
    <source>
        <strain evidence="10">DYQJB</strain>
        <tissue evidence="10">Leaf</tissue>
    </source>
</reference>
<dbReference type="SUPFAM" id="SSF52540">
    <property type="entry name" value="P-loop containing nucleoside triphosphate hydrolases"/>
    <property type="match status" value="1"/>
</dbReference>
<feature type="domain" description="R13L1/DRL21-like LRR repeat region" evidence="9">
    <location>
        <begin position="687"/>
        <end position="816"/>
    </location>
</feature>
<dbReference type="GO" id="GO:0005524">
    <property type="term" value="F:ATP binding"/>
    <property type="evidence" value="ECO:0007669"/>
    <property type="project" value="UniProtKB-KW"/>
</dbReference>
<dbReference type="InterPro" id="IPR002182">
    <property type="entry name" value="NB-ARC"/>
</dbReference>
<dbReference type="SUPFAM" id="SSF52058">
    <property type="entry name" value="L domain-like"/>
    <property type="match status" value="2"/>
</dbReference>
<keyword evidence="2" id="KW-0677">Repeat</keyword>
<dbReference type="FunFam" id="1.10.10.10:FF:000322">
    <property type="entry name" value="Probable disease resistance protein At1g63360"/>
    <property type="match status" value="1"/>
</dbReference>
<dbReference type="InterPro" id="IPR027417">
    <property type="entry name" value="P-loop_NTPase"/>
</dbReference>
<evidence type="ECO:0000259" key="6">
    <source>
        <dbReference type="Pfam" id="PF00931"/>
    </source>
</evidence>
<sequence length="1233" mass="139501">MAAEQVGGAFLSASLQATLDKLALSEIKDYFNVRKFKDETLNKLDFALNSINQVLDDAEEMQYKSPNVMKWLDDVKEAIYELDLLLDEVATEVSRQPGASKVLGFFTSFINPFDKEIASRVKEVLENITLLAEQKDMLRLRRGISAGNEVGSSWKLSNGLVTASLVDESSICGREGDKEQIIKLLLSDNVTCNEVPIVSIVGMGGMGKTTLAHLVYNDQRILEQFDFKAWVYVSQHFDVVAVTKTILKALQSLSEEESDLNLLQLELKQRLMGKKFLLVLDDVWNESFSSWDALKVPFIFGSTGSRILVTTRTKKVASVMNSSELLHLKPLENEDCWKLFVNFAFHDKDTSKYPNIVSVGSTIVEKCGGLPLAIKTLANSLRAKFSHHEWVKILESDMWHLSEDDSSINPALRLSYHNLPSYLKRCFAYCSIFPKGYEFDSNQLIKLWMAEGLLSFCQINKSEEELGSEFFNDLVARSFFQQSRGRGSHFTMHDLLNDLAKSVTGGFCLQIEGNLEQDIPKKTRHISCSHKFNIAKLLEHICKCNKLRCVVALTGEFGRGDLMNSNSQRVLFSRIKYLRVLSFNTCLLTELVDEISNLKLLRYLDLSHTKIKRLPDSICVLRNLQTLILKYCHHLTELPVDFHKLVNLRHLDVLMSGINKMPKHIGGLKHLKTLTFFYICKHSGFGIKELGNLKHLQGTLSIFKLENVINPTDAMEANMNDKMHLEELVLNWGDKFGRCYENDNSIIERHVLEALQPNGNLKSLTVLHYDGTSFPSWFGGSHLPNLISISLAKSKFCFMLPPFGQLPSLKELSISCFYGIEIIGPEFCGNDSSIIPFRSLEILKFEEMSAWKEWFSFDGHVESLSCLKELSIVRCPLLRKALPLHLPSLEKMVICECQHLEDSVPRAGNIQELELRRCEQILLKDLPSSLRKATICGTCVIESCLEQILLNNSFLEELGIHDFHAPNLNWSSSNLHIHYSLGTLSITSWHSSSLPFALDMFVNLHSLHFCDCPQLESFPTGGLPSKLQKLEIEGCPELELFPEEGLLPPTLSDLYLIGCSKLTTTNSKGFLHLKSLKSFYFYDCPQLQSFPTGGLPSRLHKLEIEGCPKLVASRETWGLFKLHSLKELRVSDDFENVELFPEEGLLPPTLSDLYLIGCSKLTTTNSMGFLHLKSLKSFYIVTCPRLQCLPEEGLPNSLSVLCILCCPLLEQRYQKGGEHWHKIHHIPSVMIDD</sequence>
<evidence type="ECO:0000256" key="5">
    <source>
        <dbReference type="ARBA" id="ARBA00022840"/>
    </source>
</evidence>
<keyword evidence="3" id="KW-0547">Nucleotide-binding</keyword>
<dbReference type="InterPro" id="IPR032675">
    <property type="entry name" value="LRR_dom_sf"/>
</dbReference>
<proteinExistence type="predicted"/>
<feature type="domain" description="Disease resistance N-terminal" evidence="7">
    <location>
        <begin position="18"/>
        <end position="100"/>
    </location>
</feature>
<evidence type="ECO:0000256" key="3">
    <source>
        <dbReference type="ARBA" id="ARBA00022741"/>
    </source>
</evidence>
<evidence type="ECO:0000256" key="2">
    <source>
        <dbReference type="ARBA" id="ARBA00022737"/>
    </source>
</evidence>
<dbReference type="Gene3D" id="1.20.5.4130">
    <property type="match status" value="1"/>
</dbReference>
<dbReference type="InterPro" id="IPR041118">
    <property type="entry name" value="Rx_N"/>
</dbReference>
<keyword evidence="11" id="KW-1185">Reference proteome</keyword>
<dbReference type="Pfam" id="PF18052">
    <property type="entry name" value="Rx_N"/>
    <property type="match status" value="1"/>
</dbReference>
<dbReference type="Pfam" id="PF00931">
    <property type="entry name" value="NB-ARC"/>
    <property type="match status" value="1"/>
</dbReference>
<dbReference type="GO" id="GO:0051707">
    <property type="term" value="P:response to other organism"/>
    <property type="evidence" value="ECO:0007669"/>
    <property type="project" value="UniProtKB-ARBA"/>
</dbReference>
<dbReference type="Gene3D" id="1.10.8.430">
    <property type="entry name" value="Helical domain of apoptotic protease-activating factors"/>
    <property type="match status" value="1"/>
</dbReference>
<dbReference type="PRINTS" id="PR00364">
    <property type="entry name" value="DISEASERSIST"/>
</dbReference>
<dbReference type="GO" id="GO:0006952">
    <property type="term" value="P:defense response"/>
    <property type="evidence" value="ECO:0007669"/>
    <property type="project" value="UniProtKB-KW"/>
</dbReference>
<evidence type="ECO:0000256" key="4">
    <source>
        <dbReference type="ARBA" id="ARBA00022821"/>
    </source>
</evidence>